<dbReference type="PROSITE" id="PS51406">
    <property type="entry name" value="FIBRINOGEN_C_2"/>
    <property type="match status" value="1"/>
</dbReference>
<feature type="domain" description="Fibrinogen C-terminal" evidence="9">
    <location>
        <begin position="541"/>
        <end position="779"/>
    </location>
</feature>
<dbReference type="Pfam" id="PF12947">
    <property type="entry name" value="EGF_3"/>
    <property type="match status" value="1"/>
</dbReference>
<dbReference type="InterPro" id="IPR000152">
    <property type="entry name" value="EGF-type_Asp/Asn_hydroxyl_site"/>
</dbReference>
<dbReference type="EMBL" id="UXUI01012124">
    <property type="protein sequence ID" value="VDD96719.1"/>
    <property type="molecule type" value="Genomic_DNA"/>
</dbReference>
<dbReference type="Gene3D" id="3.90.215.10">
    <property type="entry name" value="Gamma Fibrinogen, chain A, domain 1"/>
    <property type="match status" value="1"/>
</dbReference>
<keyword evidence="5" id="KW-1015">Disulfide bond</keyword>
<evidence type="ECO:0000256" key="2">
    <source>
        <dbReference type="ARBA" id="ARBA00022729"/>
    </source>
</evidence>
<dbReference type="SUPFAM" id="SSF56496">
    <property type="entry name" value="Fibrinogen C-terminal domain-like"/>
    <property type="match status" value="1"/>
</dbReference>
<evidence type="ECO:0000256" key="3">
    <source>
        <dbReference type="ARBA" id="ARBA00022737"/>
    </source>
</evidence>
<evidence type="ECO:0000313" key="12">
    <source>
        <dbReference type="WBParaSite" id="EVEC_0001225101-mRNA-1"/>
    </source>
</evidence>
<accession>A0A0N4VMS4</accession>
<dbReference type="Pfam" id="PF00094">
    <property type="entry name" value="VWD"/>
    <property type="match status" value="1"/>
</dbReference>
<evidence type="ECO:0000256" key="7">
    <source>
        <dbReference type="SAM" id="MobiDB-lite"/>
    </source>
</evidence>
<dbReference type="Pfam" id="PF01826">
    <property type="entry name" value="TIL"/>
    <property type="match status" value="1"/>
</dbReference>
<dbReference type="InterPro" id="IPR049883">
    <property type="entry name" value="NOTCH1_EGF-like"/>
</dbReference>
<dbReference type="CDD" id="cd19941">
    <property type="entry name" value="TIL"/>
    <property type="match status" value="1"/>
</dbReference>
<dbReference type="InterPro" id="IPR036056">
    <property type="entry name" value="Fibrinogen-like_C"/>
</dbReference>
<dbReference type="InterPro" id="IPR002181">
    <property type="entry name" value="Fibrinogen_a/b/g_C_dom"/>
</dbReference>
<sequence length="872" mass="98646">MRSMISVMKRELQDLRDAVNDNCTACYSNPCLYGSKCTPVGITDYRQFHFRCDCPDDKAGKNCEVDVVCKDNSCGYGAVCFVKNHQINCVCQQGLSGNKQLIKILKWFLGDPFRECSLRTVKTCMSGDPHYTTFDGQHFEYMGTCPYDYVKFCDKDSVDPNEYFEVKAKNERTYPSARQLRIQRYNGMVKIDNRAYLEVTFSDGYMCVTVPNIELYRGNGTLCGVGGNIDGDCEDDFIRRDGQMYEAYGCSNNYKQFTEIFGDTWITEDFTDGYRACVTGEEIYNGSIPCNLDDARQVCLNIRQAERGFGPFAACRGLGYDVIENSFEECAMDVCYAPELRCKALAEFAKKCQTEIPNTPLDWRSQENCDLTCTYPLTYSSCATGCPLTCGSPDYSGECSEPCTEGCQCEPGFYLDNADPEGLKCVRLDECGCKDNDGNYHGAGEVWLSENCTTINYCTNGTYSSFYTSCDASAECVINKEHKYQCVCNNGFAGDGFQCSDVNECKDPKVCNQENGHGRCINTIGSYICECDSYYNDSANCDHYLPLRHCADLMVYHNISKSGVYEIKPAYSFPGHYEYEPISVYCDMTTFGGGWTVMSASKSNLFSNKKYWQYVDGFGEPEFQEVWLGLELIHQMTNEMDTSLRVDLHRCRSKWMPEKSTECIYPSFKVLGSYMDYAVVIPAPCEGSESQQTYNDGWLRWDNEIGPKFVAYDSSKSDCPGYFQNTGWWYDENSNCGYANLNGVRYKCEEPPSRGDLSTYAEWNGNPVNFAEMYLRPAGFPDYELPPTTEEPTVETFSTIPDGFTDIPNLVSTVSDIFASTRTKTTEETNESPASAGTMTAEETSTSEDLQTTWDPWWNYPWHMKRFSKSKH</sequence>
<dbReference type="InterPro" id="IPR001881">
    <property type="entry name" value="EGF-like_Ca-bd_dom"/>
</dbReference>
<proteinExistence type="predicted"/>
<dbReference type="InterPro" id="IPR002919">
    <property type="entry name" value="TIL_dom"/>
</dbReference>
<keyword evidence="3" id="KW-0677">Repeat</keyword>
<keyword evidence="4" id="KW-0722">Serine protease inhibitor</keyword>
<dbReference type="SMART" id="SM00181">
    <property type="entry name" value="EGF"/>
    <property type="match status" value="5"/>
</dbReference>
<dbReference type="Gene3D" id="2.10.25.10">
    <property type="entry name" value="Laminin"/>
    <property type="match status" value="4"/>
</dbReference>
<dbReference type="AlphaFoldDB" id="A0A0N4VMS4"/>
<dbReference type="InterPro" id="IPR024731">
    <property type="entry name" value="NELL2-like_EGF"/>
</dbReference>
<keyword evidence="1 6" id="KW-0245">EGF-like domain</keyword>
<dbReference type="PANTHER" id="PTHR46160:SF9">
    <property type="entry name" value="PROTEIN PRY2-RELATED"/>
    <property type="match status" value="1"/>
</dbReference>
<keyword evidence="4" id="KW-0646">Protease inhibitor</keyword>
<dbReference type="GO" id="GO:0005509">
    <property type="term" value="F:calcium ion binding"/>
    <property type="evidence" value="ECO:0007669"/>
    <property type="project" value="InterPro"/>
</dbReference>
<gene>
    <name evidence="10" type="ORF">EVEC_LOCUS11470</name>
</gene>
<evidence type="ECO:0000259" key="8">
    <source>
        <dbReference type="PROSITE" id="PS50026"/>
    </source>
</evidence>
<dbReference type="PROSITE" id="PS00022">
    <property type="entry name" value="EGF_1"/>
    <property type="match status" value="1"/>
</dbReference>
<dbReference type="CDD" id="cd00054">
    <property type="entry name" value="EGF_CA"/>
    <property type="match status" value="1"/>
</dbReference>
<keyword evidence="2" id="KW-0732">Signal</keyword>
<dbReference type="Pfam" id="PF00147">
    <property type="entry name" value="Fibrinogen_C"/>
    <property type="match status" value="1"/>
</dbReference>
<keyword evidence="11" id="KW-1185">Reference proteome</keyword>
<reference evidence="10 11" key="2">
    <citation type="submission" date="2018-10" db="EMBL/GenBank/DDBJ databases">
        <authorList>
            <consortium name="Pathogen Informatics"/>
        </authorList>
    </citation>
    <scope>NUCLEOTIDE SEQUENCE [LARGE SCALE GENOMIC DNA]</scope>
</reference>
<dbReference type="InterPro" id="IPR036084">
    <property type="entry name" value="Ser_inhib-like_sf"/>
</dbReference>
<evidence type="ECO:0000256" key="1">
    <source>
        <dbReference type="ARBA" id="ARBA00022536"/>
    </source>
</evidence>
<evidence type="ECO:0000259" key="9">
    <source>
        <dbReference type="PROSITE" id="PS51406"/>
    </source>
</evidence>
<dbReference type="SUPFAM" id="SSF57196">
    <property type="entry name" value="EGF/Laminin"/>
    <property type="match status" value="1"/>
</dbReference>
<feature type="compositionally biased region" description="Polar residues" evidence="7">
    <location>
        <begin position="831"/>
        <end position="850"/>
    </location>
</feature>
<dbReference type="InterPro" id="IPR000742">
    <property type="entry name" value="EGF"/>
</dbReference>
<evidence type="ECO:0000313" key="10">
    <source>
        <dbReference type="EMBL" id="VDD96719.1"/>
    </source>
</evidence>
<organism evidence="12">
    <name type="scientific">Enterobius vermicularis</name>
    <name type="common">Human pinworm</name>
    <dbReference type="NCBI Taxonomy" id="51028"/>
    <lineage>
        <taxon>Eukaryota</taxon>
        <taxon>Metazoa</taxon>
        <taxon>Ecdysozoa</taxon>
        <taxon>Nematoda</taxon>
        <taxon>Chromadorea</taxon>
        <taxon>Rhabditida</taxon>
        <taxon>Spirurina</taxon>
        <taxon>Oxyuridomorpha</taxon>
        <taxon>Oxyuroidea</taxon>
        <taxon>Oxyuridae</taxon>
        <taxon>Enterobius</taxon>
    </lineage>
</organism>
<name>A0A0N4VMS4_ENTVE</name>
<dbReference type="PROSITE" id="PS00010">
    <property type="entry name" value="ASX_HYDROXYL"/>
    <property type="match status" value="1"/>
</dbReference>
<dbReference type="SMART" id="SM00186">
    <property type="entry name" value="FBG"/>
    <property type="match status" value="1"/>
</dbReference>
<dbReference type="InterPro" id="IPR001846">
    <property type="entry name" value="VWF_type-D"/>
</dbReference>
<dbReference type="PANTHER" id="PTHR46160">
    <property type="entry name" value="ALPHA-TECTORIN-RELATED"/>
    <property type="match status" value="1"/>
</dbReference>
<evidence type="ECO:0000313" key="11">
    <source>
        <dbReference type="Proteomes" id="UP000274131"/>
    </source>
</evidence>
<feature type="region of interest" description="Disordered" evidence="7">
    <location>
        <begin position="822"/>
        <end position="850"/>
    </location>
</feature>
<dbReference type="STRING" id="51028.A0A0N4VMS4"/>
<feature type="domain" description="EGF-like" evidence="8">
    <location>
        <begin position="501"/>
        <end position="542"/>
    </location>
</feature>
<protein>
    <submittedName>
        <fullName evidence="12">EGF-like domain-containing protein</fullName>
    </submittedName>
</protein>
<dbReference type="SMART" id="SM00179">
    <property type="entry name" value="EGF_CA"/>
    <property type="match status" value="1"/>
</dbReference>
<dbReference type="GO" id="GO:0004867">
    <property type="term" value="F:serine-type endopeptidase inhibitor activity"/>
    <property type="evidence" value="ECO:0007669"/>
    <property type="project" value="UniProtKB-KW"/>
</dbReference>
<dbReference type="WBParaSite" id="EVEC_0001225101-mRNA-1">
    <property type="protein sequence ID" value="EVEC_0001225101-mRNA-1"/>
    <property type="gene ID" value="EVEC_0001225101"/>
</dbReference>
<comment type="caution">
    <text evidence="6">Lacks conserved residue(s) required for the propagation of feature annotation.</text>
</comment>
<reference evidence="12" key="1">
    <citation type="submission" date="2017-02" db="UniProtKB">
        <authorList>
            <consortium name="WormBaseParasite"/>
        </authorList>
    </citation>
    <scope>IDENTIFICATION</scope>
</reference>
<dbReference type="PROSITE" id="PS50026">
    <property type="entry name" value="EGF_3"/>
    <property type="match status" value="1"/>
</dbReference>
<dbReference type="Pfam" id="PF07645">
    <property type="entry name" value="EGF_CA"/>
    <property type="match status" value="1"/>
</dbReference>
<dbReference type="InterPro" id="IPR052749">
    <property type="entry name" value="Alpha-tectorin"/>
</dbReference>
<evidence type="ECO:0000256" key="4">
    <source>
        <dbReference type="ARBA" id="ARBA00022900"/>
    </source>
</evidence>
<evidence type="ECO:0000256" key="5">
    <source>
        <dbReference type="ARBA" id="ARBA00023157"/>
    </source>
</evidence>
<dbReference type="Proteomes" id="UP000274131">
    <property type="component" value="Unassembled WGS sequence"/>
</dbReference>
<dbReference type="OrthoDB" id="5850393at2759"/>
<evidence type="ECO:0000256" key="6">
    <source>
        <dbReference type="PROSITE-ProRule" id="PRU00076"/>
    </source>
</evidence>
<dbReference type="NCBIfam" id="NF040941">
    <property type="entry name" value="GGGWT_bact"/>
    <property type="match status" value="1"/>
</dbReference>
<dbReference type="InterPro" id="IPR014716">
    <property type="entry name" value="Fibrinogen_a/b/g_C_1"/>
</dbReference>
<dbReference type="SUPFAM" id="SSF57567">
    <property type="entry name" value="Serine protease inhibitors"/>
    <property type="match status" value="1"/>
</dbReference>